<feature type="transmembrane region" description="Helical" evidence="2">
    <location>
        <begin position="47"/>
        <end position="69"/>
    </location>
</feature>
<evidence type="ECO:0000313" key="5">
    <source>
        <dbReference type="Proteomes" id="UP000595046"/>
    </source>
</evidence>
<dbReference type="AlphaFoldDB" id="A0A7T1WV13"/>
<keyword evidence="2" id="KW-1133">Transmembrane helix</keyword>
<evidence type="ECO:0000259" key="3">
    <source>
        <dbReference type="Pfam" id="PF10708"/>
    </source>
</evidence>
<protein>
    <submittedName>
        <fullName evidence="4">DUF2510 domain-containing protein</fullName>
    </submittedName>
</protein>
<dbReference type="Proteomes" id="UP000595046">
    <property type="component" value="Chromosome"/>
</dbReference>
<keyword evidence="5" id="KW-1185">Reference proteome</keyword>
<feature type="region of interest" description="Disordered" evidence="1">
    <location>
        <begin position="72"/>
        <end position="118"/>
    </location>
</feature>
<evidence type="ECO:0000256" key="2">
    <source>
        <dbReference type="SAM" id="Phobius"/>
    </source>
</evidence>
<organism evidence="4 5">
    <name type="scientific">Streptomyces bathyalis</name>
    <dbReference type="NCBI Taxonomy" id="2710756"/>
    <lineage>
        <taxon>Bacteria</taxon>
        <taxon>Bacillati</taxon>
        <taxon>Actinomycetota</taxon>
        <taxon>Actinomycetes</taxon>
        <taxon>Kitasatosporales</taxon>
        <taxon>Streptomycetaceae</taxon>
        <taxon>Streptomyces</taxon>
    </lineage>
</organism>
<keyword evidence="2" id="KW-0472">Membrane</keyword>
<reference evidence="5" key="1">
    <citation type="submission" date="2020-02" db="EMBL/GenBank/DDBJ databases">
        <title>Streptomyces sp. ASO4wet.</title>
        <authorList>
            <person name="Risdian C."/>
            <person name="Landwehr W."/>
            <person name="Schupp P."/>
            <person name="Wink J."/>
        </authorList>
    </citation>
    <scope>NUCLEOTIDE SEQUENCE [LARGE SCALE GENOMIC DNA]</scope>
    <source>
        <strain evidence="5">ASO4wet</strain>
    </source>
</reference>
<sequence>MSMTTPPGWYPDPDPAQRANSPSAERWWDGTSWTGQTRTKAAVRGPLVAGIVGAVVLVAALVVSVVLAFGTGPGSGLTRDEAGAGEPETPEEDPGAPEEDPEAPGGPEGDVPASGVDLPVLKGWDHDPFGPMVTTGEYKCPGSKEESCLRGSSVIVVAPAGKSSAEDTAKKDIGRFAQLAYSKGTYGGITSHRAVASEKTSVAGQDAYRVRWKIVNRTKPDAYVESVAFTHPDGSGEMLLLRTGFDIAKSAPPLSDMDKLAAGVTERESDQDSPSEDV</sequence>
<proteinExistence type="predicted"/>
<feature type="region of interest" description="Disordered" evidence="1">
    <location>
        <begin position="1"/>
        <end position="32"/>
    </location>
</feature>
<dbReference type="InterPro" id="IPR018929">
    <property type="entry name" value="DUF2510"/>
</dbReference>
<feature type="domain" description="DUF2510" evidence="3">
    <location>
        <begin position="7"/>
        <end position="42"/>
    </location>
</feature>
<dbReference type="KEGG" id="sbat:G4Z16_28865"/>
<feature type="compositionally biased region" description="Acidic residues" evidence="1">
    <location>
        <begin position="88"/>
        <end position="102"/>
    </location>
</feature>
<dbReference type="EMBL" id="CP048882">
    <property type="protein sequence ID" value="QPP09762.1"/>
    <property type="molecule type" value="Genomic_DNA"/>
</dbReference>
<evidence type="ECO:0000313" key="4">
    <source>
        <dbReference type="EMBL" id="QPP09762.1"/>
    </source>
</evidence>
<gene>
    <name evidence="4" type="ORF">G4Z16_28865</name>
</gene>
<feature type="region of interest" description="Disordered" evidence="1">
    <location>
        <begin position="250"/>
        <end position="278"/>
    </location>
</feature>
<accession>A0A7T1WV13</accession>
<evidence type="ECO:0000256" key="1">
    <source>
        <dbReference type="SAM" id="MobiDB-lite"/>
    </source>
</evidence>
<name>A0A7T1WV13_9ACTN</name>
<keyword evidence="2" id="KW-0812">Transmembrane</keyword>
<dbReference type="Pfam" id="PF10708">
    <property type="entry name" value="DUF2510"/>
    <property type="match status" value="1"/>
</dbReference>